<dbReference type="RefSeq" id="WP_036734319.1">
    <property type="nucleotide sequence ID" value="NZ_FNNA01000003.1"/>
</dbReference>
<proteinExistence type="predicted"/>
<dbReference type="SUPFAM" id="SSF51735">
    <property type="entry name" value="NAD(P)-binding Rossmann-fold domains"/>
    <property type="match status" value="1"/>
</dbReference>
<gene>
    <name evidence="5" type="ORF">SAMN05444276_103128</name>
</gene>
<evidence type="ECO:0000256" key="2">
    <source>
        <dbReference type="PIRSR" id="PIRSR000105-1"/>
    </source>
</evidence>
<keyword evidence="1" id="KW-0560">Oxidoreductase</keyword>
<dbReference type="SUPFAM" id="SSF48179">
    <property type="entry name" value="6-phosphogluconate dehydrogenase C-terminal domain-like"/>
    <property type="match status" value="1"/>
</dbReference>
<dbReference type="PIRSF" id="PIRSF000105">
    <property type="entry name" value="HCDH"/>
    <property type="match status" value="1"/>
</dbReference>
<feature type="domain" description="3-hydroxyacyl-CoA dehydrogenase NAD binding" evidence="4">
    <location>
        <begin position="5"/>
        <end position="184"/>
    </location>
</feature>
<accession>A0A1H2ZL29</accession>
<evidence type="ECO:0000259" key="4">
    <source>
        <dbReference type="Pfam" id="PF02737"/>
    </source>
</evidence>
<evidence type="ECO:0000256" key="1">
    <source>
        <dbReference type="ARBA" id="ARBA00023002"/>
    </source>
</evidence>
<dbReference type="STRING" id="1545044.SAMN05444276_103128"/>
<organism evidence="5 6">
    <name type="scientific">Paracoccus sanguinis</name>
    <dbReference type="NCBI Taxonomy" id="1545044"/>
    <lineage>
        <taxon>Bacteria</taxon>
        <taxon>Pseudomonadati</taxon>
        <taxon>Pseudomonadota</taxon>
        <taxon>Alphaproteobacteria</taxon>
        <taxon>Rhodobacterales</taxon>
        <taxon>Paracoccaceae</taxon>
        <taxon>Paracoccus</taxon>
    </lineage>
</organism>
<dbReference type="NCBIfam" id="NF006143">
    <property type="entry name" value="PRK08293.1"/>
    <property type="match status" value="1"/>
</dbReference>
<dbReference type="InterPro" id="IPR022694">
    <property type="entry name" value="3-OHacyl-CoA_DH"/>
</dbReference>
<dbReference type="OrthoDB" id="9803287at2"/>
<sequence length="289" mass="30973">MTIRNVTVIGAGVLGVQIALQAARHGFDVIAQDVSDEAVARAEGAVAQIAAQMQADLDLPADEMTAARARLTLTSDLAMAVEAADLIIEAVPEDPQIKRDLYAKLARLAPDGTIFATNSSTLLPSALAEATGRPTQFLALHFANRIWLHNVAEIMGHQGTDPAVRDEVTAFARAIGMEPIVLEKEQPGYVLNSMLVPFLQSASALWVDGVAQPADIDKVWRIATGAPMGPFHIYDVVGLNTAWHISAVGDAKAQAFAQRLKSEFLDKGKLGMSSGEGFYRYGRTEPNTR</sequence>
<dbReference type="GO" id="GO:0070403">
    <property type="term" value="F:NAD+ binding"/>
    <property type="evidence" value="ECO:0007669"/>
    <property type="project" value="InterPro"/>
</dbReference>
<dbReference type="InterPro" id="IPR008927">
    <property type="entry name" value="6-PGluconate_DH-like_C_sf"/>
</dbReference>
<dbReference type="Gene3D" id="1.10.1040.10">
    <property type="entry name" value="N-(1-d-carboxylethyl)-l-norvaline Dehydrogenase, domain 2"/>
    <property type="match status" value="1"/>
</dbReference>
<dbReference type="EMBL" id="FNNA01000003">
    <property type="protein sequence ID" value="SDX18095.1"/>
    <property type="molecule type" value="Genomic_DNA"/>
</dbReference>
<feature type="domain" description="3-hydroxyacyl-CoA dehydrogenase C-terminal" evidence="3">
    <location>
        <begin position="188"/>
        <end position="281"/>
    </location>
</feature>
<dbReference type="InterPro" id="IPR006176">
    <property type="entry name" value="3-OHacyl-CoA_DH_NAD-bd"/>
</dbReference>
<keyword evidence="6" id="KW-1185">Reference proteome</keyword>
<dbReference type="Pfam" id="PF00725">
    <property type="entry name" value="3HCDH"/>
    <property type="match status" value="1"/>
</dbReference>
<dbReference type="Proteomes" id="UP000182944">
    <property type="component" value="Unassembled WGS sequence"/>
</dbReference>
<dbReference type="PANTHER" id="PTHR48075:SF5">
    <property type="entry name" value="3-HYDROXYBUTYRYL-COA DEHYDROGENASE"/>
    <property type="match status" value="1"/>
</dbReference>
<protein>
    <submittedName>
        <fullName evidence="5">3-hydroxybutyryl-CoA dehydrogenase</fullName>
    </submittedName>
</protein>
<name>A0A1H2ZL29_9RHOB</name>
<dbReference type="InterPro" id="IPR013328">
    <property type="entry name" value="6PGD_dom2"/>
</dbReference>
<dbReference type="InterPro" id="IPR036291">
    <property type="entry name" value="NAD(P)-bd_dom_sf"/>
</dbReference>
<dbReference type="AlphaFoldDB" id="A0A1H2ZL29"/>
<dbReference type="GO" id="GO:0016616">
    <property type="term" value="F:oxidoreductase activity, acting on the CH-OH group of donors, NAD or NADP as acceptor"/>
    <property type="evidence" value="ECO:0007669"/>
    <property type="project" value="InterPro"/>
</dbReference>
<evidence type="ECO:0000313" key="5">
    <source>
        <dbReference type="EMBL" id="SDX18095.1"/>
    </source>
</evidence>
<evidence type="ECO:0000259" key="3">
    <source>
        <dbReference type="Pfam" id="PF00725"/>
    </source>
</evidence>
<evidence type="ECO:0000313" key="6">
    <source>
        <dbReference type="Proteomes" id="UP000182944"/>
    </source>
</evidence>
<dbReference type="GO" id="GO:0006631">
    <property type="term" value="P:fatty acid metabolic process"/>
    <property type="evidence" value="ECO:0007669"/>
    <property type="project" value="InterPro"/>
</dbReference>
<dbReference type="Pfam" id="PF02737">
    <property type="entry name" value="3HCDH_N"/>
    <property type="match status" value="1"/>
</dbReference>
<dbReference type="InterPro" id="IPR006108">
    <property type="entry name" value="3HC_DH_C"/>
</dbReference>
<feature type="site" description="Important for catalytic activity" evidence="2">
    <location>
        <position position="141"/>
    </location>
</feature>
<dbReference type="Gene3D" id="3.40.50.720">
    <property type="entry name" value="NAD(P)-binding Rossmann-like Domain"/>
    <property type="match status" value="1"/>
</dbReference>
<reference evidence="6" key="1">
    <citation type="submission" date="2016-10" db="EMBL/GenBank/DDBJ databases">
        <authorList>
            <person name="Varghese N."/>
            <person name="Submissions S."/>
        </authorList>
    </citation>
    <scope>NUCLEOTIDE SEQUENCE [LARGE SCALE GENOMIC DNA]</scope>
    <source>
        <strain evidence="6">DSM 29303</strain>
    </source>
</reference>
<dbReference type="PANTHER" id="PTHR48075">
    <property type="entry name" value="3-HYDROXYACYL-COA DEHYDROGENASE FAMILY PROTEIN"/>
    <property type="match status" value="1"/>
</dbReference>